<gene>
    <name evidence="1" type="ORF">EJN92_00895</name>
</gene>
<dbReference type="OrthoDB" id="8778822at2"/>
<dbReference type="KEGG" id="upv:EJN92_00895"/>
<dbReference type="EMBL" id="CP034464">
    <property type="protein sequence ID" value="AZP10711.1"/>
    <property type="molecule type" value="Genomic_DNA"/>
</dbReference>
<dbReference type="AlphaFoldDB" id="A0A3S9HF39"/>
<protein>
    <submittedName>
        <fullName evidence="1">Uncharacterized protein</fullName>
    </submittedName>
</protein>
<reference evidence="1 2" key="1">
    <citation type="journal article" date="2011" name="Int. J. Syst. Evol. Microbiol.">
        <title>Description of Undibacterium oligocarboniphilum sp. nov., isolated from purified water, and Undibacterium pigrum strain CCUG 49012 as the type strain of Undibacterium parvum sp. nov., and emended descriptions of the genus Undibacterium and the species Undibacterium pigrum.</title>
        <authorList>
            <person name="Eder W."/>
            <person name="Wanner G."/>
            <person name="Ludwig W."/>
            <person name="Busse H.J."/>
            <person name="Ziemke-Kageler F."/>
            <person name="Lang E."/>
        </authorList>
    </citation>
    <scope>NUCLEOTIDE SEQUENCE [LARGE SCALE GENOMIC DNA]</scope>
    <source>
        <strain evidence="1 2">DSM 23061</strain>
    </source>
</reference>
<organism evidence="1 2">
    <name type="scientific">Undibacterium parvum</name>
    <dbReference type="NCBI Taxonomy" id="401471"/>
    <lineage>
        <taxon>Bacteria</taxon>
        <taxon>Pseudomonadati</taxon>
        <taxon>Pseudomonadota</taxon>
        <taxon>Betaproteobacteria</taxon>
        <taxon>Burkholderiales</taxon>
        <taxon>Oxalobacteraceae</taxon>
        <taxon>Undibacterium</taxon>
    </lineage>
</organism>
<sequence length="66" mass="7538">MKKTKEDYDIYPMDGWKGLNDRMFRTGIDLVLAFHPDYDKPGLARGTRHAVGLAEQAGIPAHIFYK</sequence>
<name>A0A3S9HF39_9BURK</name>
<accession>A0A3S9HF39</accession>
<dbReference type="RefSeq" id="WP_126126110.1">
    <property type="nucleotide sequence ID" value="NZ_CP034464.1"/>
</dbReference>
<keyword evidence="2" id="KW-1185">Reference proteome</keyword>
<proteinExistence type="predicted"/>
<evidence type="ECO:0000313" key="2">
    <source>
        <dbReference type="Proteomes" id="UP000275663"/>
    </source>
</evidence>
<evidence type="ECO:0000313" key="1">
    <source>
        <dbReference type="EMBL" id="AZP10711.1"/>
    </source>
</evidence>
<dbReference type="Proteomes" id="UP000275663">
    <property type="component" value="Chromosome"/>
</dbReference>